<organism evidence="1">
    <name type="scientific">Culex pipiens</name>
    <name type="common">House mosquito</name>
    <dbReference type="NCBI Taxonomy" id="7175"/>
    <lineage>
        <taxon>Eukaryota</taxon>
        <taxon>Metazoa</taxon>
        <taxon>Ecdysozoa</taxon>
        <taxon>Arthropoda</taxon>
        <taxon>Hexapoda</taxon>
        <taxon>Insecta</taxon>
        <taxon>Pterygota</taxon>
        <taxon>Neoptera</taxon>
        <taxon>Endopterygota</taxon>
        <taxon>Diptera</taxon>
        <taxon>Nematocera</taxon>
        <taxon>Culicoidea</taxon>
        <taxon>Culicidae</taxon>
        <taxon>Culicinae</taxon>
        <taxon>Culicini</taxon>
        <taxon>Culex</taxon>
        <taxon>Culex</taxon>
    </lineage>
</organism>
<name>A0A8D8C536_CULPI</name>
<protein>
    <submittedName>
        <fullName evidence="1">(northern house mosquito) hypothetical protein</fullName>
    </submittedName>
</protein>
<proteinExistence type="predicted"/>
<reference evidence="1" key="1">
    <citation type="submission" date="2021-05" db="EMBL/GenBank/DDBJ databases">
        <authorList>
            <person name="Alioto T."/>
            <person name="Alioto T."/>
            <person name="Gomez Garrido J."/>
        </authorList>
    </citation>
    <scope>NUCLEOTIDE SEQUENCE</scope>
</reference>
<sequence length="124" mass="14132">MTLARPPANGSGCDDGYRNRCEWVDAGMMPPKRSVCSPNTPTSRTIFCWTRWRSFRLRNYDCRDQTWKKCPFAFTLSILFKLDGSQLFNVKATFCSSSTSSILNNRSQLAAGEKTSWSDRITAR</sequence>
<evidence type="ECO:0000313" key="1">
    <source>
        <dbReference type="EMBL" id="CAG6487974.1"/>
    </source>
</evidence>
<accession>A0A8D8C536</accession>
<dbReference type="EMBL" id="HBUE01108933">
    <property type="protein sequence ID" value="CAG6487975.1"/>
    <property type="molecule type" value="Transcribed_RNA"/>
</dbReference>
<dbReference type="EMBL" id="HBUE01108932">
    <property type="protein sequence ID" value="CAG6487974.1"/>
    <property type="molecule type" value="Transcribed_RNA"/>
</dbReference>
<dbReference type="AlphaFoldDB" id="A0A8D8C536"/>